<dbReference type="AlphaFoldDB" id="A0A841CT72"/>
<accession>A0A841CT72</accession>
<evidence type="ECO:0000313" key="3">
    <source>
        <dbReference type="Proteomes" id="UP000547510"/>
    </source>
</evidence>
<dbReference type="Proteomes" id="UP000547510">
    <property type="component" value="Unassembled WGS sequence"/>
</dbReference>
<proteinExistence type="predicted"/>
<protein>
    <submittedName>
        <fullName evidence="2">Uncharacterized protein</fullName>
    </submittedName>
</protein>
<name>A0A841CT72_9PSEU</name>
<organism evidence="2 3">
    <name type="scientific">Saccharothrix tamanrassetensis</name>
    <dbReference type="NCBI Taxonomy" id="1051531"/>
    <lineage>
        <taxon>Bacteria</taxon>
        <taxon>Bacillati</taxon>
        <taxon>Actinomycetota</taxon>
        <taxon>Actinomycetes</taxon>
        <taxon>Pseudonocardiales</taxon>
        <taxon>Pseudonocardiaceae</taxon>
        <taxon>Saccharothrix</taxon>
    </lineage>
</organism>
<dbReference type="RefSeq" id="WP_281391719.1">
    <property type="nucleotide sequence ID" value="NZ_JACHJN010000008.1"/>
</dbReference>
<evidence type="ECO:0000313" key="2">
    <source>
        <dbReference type="EMBL" id="MBB5958636.1"/>
    </source>
</evidence>
<comment type="caution">
    <text evidence="2">The sequence shown here is derived from an EMBL/GenBank/DDBJ whole genome shotgun (WGS) entry which is preliminary data.</text>
</comment>
<evidence type="ECO:0000256" key="1">
    <source>
        <dbReference type="SAM" id="MobiDB-lite"/>
    </source>
</evidence>
<gene>
    <name evidence="2" type="ORF">FHS29_005244</name>
</gene>
<reference evidence="2 3" key="1">
    <citation type="submission" date="2020-08" db="EMBL/GenBank/DDBJ databases">
        <title>Genomic Encyclopedia of Type Strains, Phase III (KMG-III): the genomes of soil and plant-associated and newly described type strains.</title>
        <authorList>
            <person name="Whitman W."/>
        </authorList>
    </citation>
    <scope>NUCLEOTIDE SEQUENCE [LARGE SCALE GENOMIC DNA]</scope>
    <source>
        <strain evidence="2 3">CECT 8640</strain>
    </source>
</reference>
<sequence>MSSPGAQWSLAGRGGSELRHPAFGVHRRLPGAAARGAVRGLTGE</sequence>
<dbReference type="EMBL" id="JACHJN010000008">
    <property type="protein sequence ID" value="MBB5958636.1"/>
    <property type="molecule type" value="Genomic_DNA"/>
</dbReference>
<feature type="region of interest" description="Disordered" evidence="1">
    <location>
        <begin position="1"/>
        <end position="23"/>
    </location>
</feature>
<keyword evidence="3" id="KW-1185">Reference proteome</keyword>